<feature type="non-terminal residue" evidence="2">
    <location>
        <position position="1"/>
    </location>
</feature>
<organism evidence="2 3">
    <name type="scientific">Taxus chinensis</name>
    <name type="common">Chinese yew</name>
    <name type="synonym">Taxus wallichiana var. chinensis</name>
    <dbReference type="NCBI Taxonomy" id="29808"/>
    <lineage>
        <taxon>Eukaryota</taxon>
        <taxon>Viridiplantae</taxon>
        <taxon>Streptophyta</taxon>
        <taxon>Embryophyta</taxon>
        <taxon>Tracheophyta</taxon>
        <taxon>Spermatophyta</taxon>
        <taxon>Pinopsida</taxon>
        <taxon>Pinidae</taxon>
        <taxon>Conifers II</taxon>
        <taxon>Cupressales</taxon>
        <taxon>Taxaceae</taxon>
        <taxon>Taxus</taxon>
    </lineage>
</organism>
<name>A0AA38GDQ0_TAXCH</name>
<dbReference type="AlphaFoldDB" id="A0AA38GDQ0"/>
<evidence type="ECO:0000256" key="1">
    <source>
        <dbReference type="ARBA" id="ARBA00023239"/>
    </source>
</evidence>
<evidence type="ECO:0000313" key="2">
    <source>
        <dbReference type="EMBL" id="KAH9319607.1"/>
    </source>
</evidence>
<dbReference type="GO" id="GO:0016829">
    <property type="term" value="F:lyase activity"/>
    <property type="evidence" value="ECO:0007669"/>
    <property type="project" value="UniProtKB-KW"/>
</dbReference>
<protein>
    <submittedName>
        <fullName evidence="2">Uncharacterized protein</fullName>
    </submittedName>
</protein>
<dbReference type="SUPFAM" id="SSF48576">
    <property type="entry name" value="Terpenoid synthases"/>
    <property type="match status" value="1"/>
</dbReference>
<feature type="non-terminal residue" evidence="2">
    <location>
        <position position="80"/>
    </location>
</feature>
<accession>A0AA38GDQ0</accession>
<gene>
    <name evidence="2" type="ORF">KI387_021376</name>
</gene>
<dbReference type="Gene3D" id="1.10.600.10">
    <property type="entry name" value="Farnesyl Diphosphate Synthase"/>
    <property type="match status" value="1"/>
</dbReference>
<proteinExistence type="predicted"/>
<dbReference type="EMBL" id="JAHRHJ020000004">
    <property type="protein sequence ID" value="KAH9319607.1"/>
    <property type="molecule type" value="Genomic_DNA"/>
</dbReference>
<sequence>NPGSTNEDALNHVNSLLDGTMQELKLKILRDKDIPTCFKKVYFDALLKGLFFIYKDRDGLTFSYKETKDAIIKVFVEPIA</sequence>
<dbReference type="InterPro" id="IPR008949">
    <property type="entry name" value="Isoprenoid_synthase_dom_sf"/>
</dbReference>
<comment type="caution">
    <text evidence="2">The sequence shown here is derived from an EMBL/GenBank/DDBJ whole genome shotgun (WGS) entry which is preliminary data.</text>
</comment>
<dbReference type="Proteomes" id="UP000824469">
    <property type="component" value="Unassembled WGS sequence"/>
</dbReference>
<keyword evidence="1" id="KW-0456">Lyase</keyword>
<reference evidence="2 3" key="1">
    <citation type="journal article" date="2021" name="Nat. Plants">
        <title>The Taxus genome provides insights into paclitaxel biosynthesis.</title>
        <authorList>
            <person name="Xiong X."/>
            <person name="Gou J."/>
            <person name="Liao Q."/>
            <person name="Li Y."/>
            <person name="Zhou Q."/>
            <person name="Bi G."/>
            <person name="Li C."/>
            <person name="Du R."/>
            <person name="Wang X."/>
            <person name="Sun T."/>
            <person name="Guo L."/>
            <person name="Liang H."/>
            <person name="Lu P."/>
            <person name="Wu Y."/>
            <person name="Zhang Z."/>
            <person name="Ro D.K."/>
            <person name="Shang Y."/>
            <person name="Huang S."/>
            <person name="Yan J."/>
        </authorList>
    </citation>
    <scope>NUCLEOTIDE SEQUENCE [LARGE SCALE GENOMIC DNA]</scope>
    <source>
        <strain evidence="2">Ta-2019</strain>
    </source>
</reference>
<evidence type="ECO:0000313" key="3">
    <source>
        <dbReference type="Proteomes" id="UP000824469"/>
    </source>
</evidence>
<keyword evidence="3" id="KW-1185">Reference proteome</keyword>